<evidence type="ECO:0000256" key="4">
    <source>
        <dbReference type="ARBA" id="ARBA00022801"/>
    </source>
</evidence>
<evidence type="ECO:0000313" key="10">
    <source>
        <dbReference type="Proteomes" id="UP000245217"/>
    </source>
</evidence>
<keyword evidence="5" id="KW-0326">Glycosidase</keyword>
<dbReference type="EC" id="3.2.1.52" evidence="3"/>
<name>A0A2U2ASJ4_9GAMM</name>
<accession>A0A2U2ASJ4</accession>
<evidence type="ECO:0000256" key="1">
    <source>
        <dbReference type="ARBA" id="ARBA00001231"/>
    </source>
</evidence>
<dbReference type="AlphaFoldDB" id="A0A2U2ASJ4"/>
<comment type="catalytic activity">
    <reaction evidence="1">
        <text>Hydrolysis of terminal non-reducing N-acetyl-D-hexosamine residues in N-acetyl-beta-D-hexosaminides.</text>
        <dbReference type="EC" id="3.2.1.52"/>
    </reaction>
</comment>
<evidence type="ECO:0000313" key="8">
    <source>
        <dbReference type="EMBL" id="PWD94370.1"/>
    </source>
</evidence>
<dbReference type="InterPro" id="IPR036962">
    <property type="entry name" value="Glyco_hydro_3_N_sf"/>
</dbReference>
<dbReference type="Proteomes" id="UP000245059">
    <property type="component" value="Unassembled WGS sequence"/>
</dbReference>
<dbReference type="GO" id="GO:0005975">
    <property type="term" value="P:carbohydrate metabolic process"/>
    <property type="evidence" value="ECO:0007669"/>
    <property type="project" value="InterPro"/>
</dbReference>
<dbReference type="Pfam" id="PF00933">
    <property type="entry name" value="Glyco_hydro_3"/>
    <property type="match status" value="1"/>
</dbReference>
<dbReference type="Gene3D" id="3.20.20.300">
    <property type="entry name" value="Glycoside hydrolase, family 3, N-terminal domain"/>
    <property type="match status" value="1"/>
</dbReference>
<organism evidence="7 9">
    <name type="scientific">Ignatzschineria cameli</name>
    <dbReference type="NCBI Taxonomy" id="2182793"/>
    <lineage>
        <taxon>Bacteria</taxon>
        <taxon>Pseudomonadati</taxon>
        <taxon>Pseudomonadota</taxon>
        <taxon>Gammaproteobacteria</taxon>
        <taxon>Cardiobacteriales</taxon>
        <taxon>Ignatzschineriaceae</taxon>
        <taxon>Ignatzschineria</taxon>
    </lineage>
</organism>
<dbReference type="SUPFAM" id="SSF51445">
    <property type="entry name" value="(Trans)glycosidases"/>
    <property type="match status" value="1"/>
</dbReference>
<dbReference type="PANTHER" id="PTHR30480">
    <property type="entry name" value="BETA-HEXOSAMINIDASE-RELATED"/>
    <property type="match status" value="1"/>
</dbReference>
<dbReference type="GO" id="GO:0004563">
    <property type="term" value="F:beta-N-acetylhexosaminidase activity"/>
    <property type="evidence" value="ECO:0007669"/>
    <property type="project" value="UniProtKB-EC"/>
</dbReference>
<dbReference type="EMBL" id="QEWV01000001">
    <property type="protein sequence ID" value="PWD94370.1"/>
    <property type="molecule type" value="Genomic_DNA"/>
</dbReference>
<keyword evidence="10" id="KW-1185">Reference proteome</keyword>
<dbReference type="NCBIfam" id="NF003740">
    <property type="entry name" value="PRK05337.1"/>
    <property type="match status" value="1"/>
</dbReference>
<gene>
    <name evidence="7" type="ORF">DC077_05090</name>
    <name evidence="8" type="ORF">DC078_00160</name>
</gene>
<proteinExistence type="inferred from homology"/>
<dbReference type="EMBL" id="QEWW01000002">
    <property type="protein sequence ID" value="PWD87240.1"/>
    <property type="molecule type" value="Genomic_DNA"/>
</dbReference>
<evidence type="ECO:0000313" key="7">
    <source>
        <dbReference type="EMBL" id="PWD87240.1"/>
    </source>
</evidence>
<comment type="similarity">
    <text evidence="2">Belongs to the glycosyl hydrolase 3 family.</text>
</comment>
<reference evidence="9 10" key="2">
    <citation type="submission" date="2018-05" db="EMBL/GenBank/DDBJ databases">
        <title>Ignatzschineria dubaiensis sp. nov., isolated from necrotic foot tissues of dromedaries (Camelus dromedarius) and associated maggots in Dubai, United Arab Emirates.</title>
        <authorList>
            <person name="Tsang C.C."/>
            <person name="Tang J.Y.M."/>
            <person name="Fong J.Y.H."/>
            <person name="Kinne J."/>
            <person name="Lee H.H."/>
            <person name="Joseph M."/>
            <person name="Jose S."/>
            <person name="Schuster R.K."/>
            <person name="Tang Y."/>
            <person name="Sivakumar S."/>
            <person name="Chen J.H.K."/>
            <person name="Teng J.L.L."/>
            <person name="Lau S.K.P."/>
            <person name="Wernery U."/>
            <person name="Woo P.C.Y."/>
        </authorList>
    </citation>
    <scope>NUCLEOTIDE SEQUENCE [LARGE SCALE GENOMIC DNA]</scope>
    <source>
        <strain evidence="9">UAE-HKU57</strain>
        <strain evidence="10">UAE-HKU58</strain>
    </source>
</reference>
<evidence type="ECO:0000256" key="5">
    <source>
        <dbReference type="ARBA" id="ARBA00023295"/>
    </source>
</evidence>
<feature type="domain" description="Glycoside hydrolase family 3 N-terminal" evidence="6">
    <location>
        <begin position="20"/>
        <end position="295"/>
    </location>
</feature>
<evidence type="ECO:0000256" key="2">
    <source>
        <dbReference type="ARBA" id="ARBA00005336"/>
    </source>
</evidence>
<dbReference type="InterPro" id="IPR017853">
    <property type="entry name" value="GH"/>
</dbReference>
<sequence>MRSRLLGLKQALFIGISGLKLTEEEKRWLAHRDVAGVILFSRNYQDKTQLKALTAEIRSIDQNLLISVDHEGGRVQRFREGFSKLPPMRELGKRYDHSKEAALAEATQLGKLMATELRAVGVDFSYAPVCDLDYGVNPAIGDRAFHSDPTAVAQLVLAFYEGVRAAGSIGVAKHFPGHGFVTIDTHIAIAQDDRPLSYLETHDLKPFRALIDAGIEALMPAHIIFTALDSDNSVIASKKWLHYLRETLGFQGAIISDDLDMGGATHLGRVSEKVDRCFAAGIDIVLLCNDFQAIRELLDG</sequence>
<evidence type="ECO:0000313" key="9">
    <source>
        <dbReference type="Proteomes" id="UP000245059"/>
    </source>
</evidence>
<evidence type="ECO:0000256" key="3">
    <source>
        <dbReference type="ARBA" id="ARBA00012663"/>
    </source>
</evidence>
<dbReference type="InterPro" id="IPR050226">
    <property type="entry name" value="NagZ_Beta-hexosaminidase"/>
</dbReference>
<dbReference type="GO" id="GO:0009254">
    <property type="term" value="P:peptidoglycan turnover"/>
    <property type="evidence" value="ECO:0007669"/>
    <property type="project" value="TreeGrafter"/>
</dbReference>
<dbReference type="Proteomes" id="UP000245217">
    <property type="component" value="Unassembled WGS sequence"/>
</dbReference>
<evidence type="ECO:0000259" key="6">
    <source>
        <dbReference type="Pfam" id="PF00933"/>
    </source>
</evidence>
<comment type="caution">
    <text evidence="7">The sequence shown here is derived from an EMBL/GenBank/DDBJ whole genome shotgun (WGS) entry which is preliminary data.</text>
</comment>
<protein>
    <recommendedName>
        <fullName evidence="3">beta-N-acetylhexosaminidase</fullName>
        <ecNumber evidence="3">3.2.1.52</ecNumber>
    </recommendedName>
</protein>
<keyword evidence="4" id="KW-0378">Hydrolase</keyword>
<dbReference type="OrthoDB" id="9786661at2"/>
<dbReference type="InterPro" id="IPR001764">
    <property type="entry name" value="Glyco_hydro_3_N"/>
</dbReference>
<dbReference type="PANTHER" id="PTHR30480:SF13">
    <property type="entry name" value="BETA-HEXOSAMINIDASE"/>
    <property type="match status" value="1"/>
</dbReference>
<reference evidence="7" key="1">
    <citation type="journal article" date="2018" name="Genome Announc.">
        <title>Ignatzschineria cameli sp. nov., isolated from necrotic foot tissue of dromedaries (Camelus dromedarius) and associated maggots (Wohlfahrtia species) in Dubai.</title>
        <authorList>
            <person name="Tsang C.C."/>
            <person name="Tang J.Y."/>
            <person name="Fong J.Y."/>
            <person name="Kinne J."/>
            <person name="Lee H.H."/>
            <person name="Joseph M."/>
            <person name="Jose S."/>
            <person name="Schuster R.K."/>
            <person name="Tang Y."/>
            <person name="Sivakumar S."/>
            <person name="Chen J.H."/>
            <person name="Teng J.L."/>
            <person name="Lau S.K."/>
            <person name="Wernery U."/>
            <person name="Woo P.C."/>
        </authorList>
    </citation>
    <scope>NUCLEOTIDE SEQUENCE</scope>
    <source>
        <strain evidence="7">UAE-HKU57</strain>
        <strain evidence="8">UAE-HKU58</strain>
    </source>
</reference>